<feature type="domain" description="HTH cro/C1-type" evidence="1">
    <location>
        <begin position="33"/>
        <end position="90"/>
    </location>
</feature>
<name>A0A2H9U4I9_9GAMM</name>
<dbReference type="AlphaFoldDB" id="A0A2H9U4I9"/>
<dbReference type="SMART" id="SM00530">
    <property type="entry name" value="HTH_XRE"/>
    <property type="match status" value="1"/>
</dbReference>
<dbReference type="OrthoDB" id="129597at2"/>
<evidence type="ECO:0000313" key="3">
    <source>
        <dbReference type="Proteomes" id="UP000235861"/>
    </source>
</evidence>
<organism evidence="2 3">
    <name type="scientific">Aeromonas cavernicola</name>
    <dbReference type="NCBI Taxonomy" id="1006623"/>
    <lineage>
        <taxon>Bacteria</taxon>
        <taxon>Pseudomonadati</taxon>
        <taxon>Pseudomonadota</taxon>
        <taxon>Gammaproteobacteria</taxon>
        <taxon>Aeromonadales</taxon>
        <taxon>Aeromonadaceae</taxon>
        <taxon>Aeromonas</taxon>
    </lineage>
</organism>
<dbReference type="InterPro" id="IPR001387">
    <property type="entry name" value="Cro/C1-type_HTH"/>
</dbReference>
<dbReference type="InterPro" id="IPR010982">
    <property type="entry name" value="Lambda_DNA-bd_dom_sf"/>
</dbReference>
<dbReference type="Proteomes" id="UP000235861">
    <property type="component" value="Unassembled WGS sequence"/>
</dbReference>
<dbReference type="RefSeq" id="WP_100294039.1">
    <property type="nucleotide sequence ID" value="NZ_PGGC01000088.1"/>
</dbReference>
<keyword evidence="3" id="KW-1185">Reference proteome</keyword>
<reference evidence="2 3" key="1">
    <citation type="submission" date="2017-11" db="EMBL/GenBank/DDBJ databases">
        <title>Draft genome sequence of environmental isolate Aeromonas cavernicola sp. nov. MDC 2508.</title>
        <authorList>
            <person name="Colston S.M."/>
            <person name="Navarro A."/>
            <person name="Martinez-Murcia A.J."/>
            <person name="Graf J."/>
        </authorList>
    </citation>
    <scope>NUCLEOTIDE SEQUENCE [LARGE SCALE GENOMIC DNA]</scope>
    <source>
        <strain evidence="2 3">MDC 2508</strain>
    </source>
</reference>
<dbReference type="PROSITE" id="PS50943">
    <property type="entry name" value="HTH_CROC1"/>
    <property type="match status" value="1"/>
</dbReference>
<comment type="caution">
    <text evidence="2">The sequence shown here is derived from an EMBL/GenBank/DDBJ whole genome shotgun (WGS) entry which is preliminary data.</text>
</comment>
<evidence type="ECO:0000313" key="2">
    <source>
        <dbReference type="EMBL" id="PJG58914.1"/>
    </source>
</evidence>
<protein>
    <submittedName>
        <fullName evidence="2">Transcriptional regulator</fullName>
    </submittedName>
</protein>
<dbReference type="CDD" id="cd00093">
    <property type="entry name" value="HTH_XRE"/>
    <property type="match status" value="1"/>
</dbReference>
<proteinExistence type="predicted"/>
<dbReference type="Pfam" id="PF01381">
    <property type="entry name" value="HTH_3"/>
    <property type="match status" value="1"/>
</dbReference>
<accession>A0A2H9U4I9</accession>
<sequence length="100" mass="11152">MGRTLNEMLASRSVEGQKRIQEMANELLLEVHLQALREELEMSQEELASALGISQPAVVAMEKRGSDIKLSTMKRYVEAMGGKLRVDVELPTGRHIGFNV</sequence>
<dbReference type="EMBL" id="PGGC01000088">
    <property type="protein sequence ID" value="PJG58914.1"/>
    <property type="molecule type" value="Genomic_DNA"/>
</dbReference>
<evidence type="ECO:0000259" key="1">
    <source>
        <dbReference type="PROSITE" id="PS50943"/>
    </source>
</evidence>
<dbReference type="Gene3D" id="1.10.260.40">
    <property type="entry name" value="lambda repressor-like DNA-binding domains"/>
    <property type="match status" value="1"/>
</dbReference>
<gene>
    <name evidence="2" type="ORF">CUC53_10080</name>
</gene>
<dbReference type="SUPFAM" id="SSF47413">
    <property type="entry name" value="lambda repressor-like DNA-binding domains"/>
    <property type="match status" value="1"/>
</dbReference>
<dbReference type="GO" id="GO:0003677">
    <property type="term" value="F:DNA binding"/>
    <property type="evidence" value="ECO:0007669"/>
    <property type="project" value="InterPro"/>
</dbReference>